<dbReference type="Proteomes" id="UP000070620">
    <property type="component" value="Unassembled WGS sequence"/>
</dbReference>
<reference evidence="1 2" key="1">
    <citation type="submission" date="2016-01" db="EMBL/GenBank/DDBJ databases">
        <title>Whole genome sequence and analysis of Micromonospora rosaria DSM 803, which can produce antibacterial substance rosamicin.</title>
        <authorList>
            <person name="Yang H."/>
            <person name="He X."/>
            <person name="Zhu D."/>
        </authorList>
    </citation>
    <scope>NUCLEOTIDE SEQUENCE [LARGE SCALE GENOMIC DNA]</scope>
    <source>
        <strain evidence="1 2">DSM 803</strain>
    </source>
</reference>
<evidence type="ECO:0000313" key="2">
    <source>
        <dbReference type="Proteomes" id="UP000070620"/>
    </source>
</evidence>
<comment type="caution">
    <text evidence="1">The sequence shown here is derived from an EMBL/GenBank/DDBJ whole genome shotgun (WGS) entry which is preliminary data.</text>
</comment>
<dbReference type="InterPro" id="IPR011748">
    <property type="entry name" value="Unchr_phage_tail-like"/>
</dbReference>
<accession>A0A136PPN8</accession>
<dbReference type="EMBL" id="LRQV01000081">
    <property type="protein sequence ID" value="KXK60166.1"/>
    <property type="molecule type" value="Genomic_DNA"/>
</dbReference>
<dbReference type="RefSeq" id="WP_067368833.1">
    <property type="nucleotide sequence ID" value="NZ_JBIUBN010000005.1"/>
</dbReference>
<dbReference type="NCBIfam" id="TIGR02242">
    <property type="entry name" value="tail_TIGR02242"/>
    <property type="match status" value="1"/>
</dbReference>
<dbReference type="OrthoDB" id="370073at2"/>
<proteinExistence type="predicted"/>
<sequence length="190" mass="20091">MRAAIEGLASPDPLGRRLPGVYADDDLAQRLTSAYDQVIAPVQATLDNLWAYFDPALAPPDFVDWLGTWVAAGGSRDRPEDERRRLVGDAVSRHRVRGTAAGIAEEVRLATGVTPEILESGGTIWSATPGAELPGSAEPALTVRVRVPEPTAALTEQIRAVIEANRPAHVPYTVEVLAADGGEPATGGPR</sequence>
<organism evidence="1 2">
    <name type="scientific">Micromonospora rosaria</name>
    <dbReference type="NCBI Taxonomy" id="47874"/>
    <lineage>
        <taxon>Bacteria</taxon>
        <taxon>Bacillati</taxon>
        <taxon>Actinomycetota</taxon>
        <taxon>Actinomycetes</taxon>
        <taxon>Micromonosporales</taxon>
        <taxon>Micromonosporaceae</taxon>
        <taxon>Micromonospora</taxon>
    </lineage>
</organism>
<dbReference type="AlphaFoldDB" id="A0A136PPN8"/>
<dbReference type="Pfam" id="PF09684">
    <property type="entry name" value="Tail_P2_I"/>
    <property type="match status" value="1"/>
</dbReference>
<dbReference type="InterPro" id="IPR006521">
    <property type="entry name" value="Tail_protein_I"/>
</dbReference>
<name>A0A136PPN8_9ACTN</name>
<protein>
    <submittedName>
        <fullName evidence="1">Phage tail protein</fullName>
    </submittedName>
</protein>
<gene>
    <name evidence="1" type="ORF">AWW66_20350</name>
</gene>
<evidence type="ECO:0000313" key="1">
    <source>
        <dbReference type="EMBL" id="KXK60166.1"/>
    </source>
</evidence>
<keyword evidence="2" id="KW-1185">Reference proteome</keyword>